<reference evidence="1 2" key="1">
    <citation type="journal article" date="2018" name="Int. J. Syst. Evol. Microbiol.">
        <title>Pseudooceanicola lipolyticus sp. nov., a marine alphaproteobacterium, reclassification of Oceanicola flagellatus as Pseudooceanicola flagellatus comb. nov. and emended description of the genus Pseudooceanicola.</title>
        <authorList>
            <person name="Huang M.-M."/>
            <person name="Guo L.-L."/>
            <person name="Wu Y.-H."/>
            <person name="Lai Q.-L."/>
            <person name="Shao Z.-Z."/>
            <person name="Wang C.-S."/>
            <person name="Wu M."/>
            <person name="Xu X.-W."/>
        </authorList>
    </citation>
    <scope>NUCLEOTIDE SEQUENCE [LARGE SCALE GENOMIC DNA]</scope>
    <source>
        <strain evidence="1 2">157</strain>
    </source>
</reference>
<protein>
    <submittedName>
        <fullName evidence="1">Cell division protein ZipA</fullName>
    </submittedName>
</protein>
<keyword evidence="2" id="KW-1185">Reference proteome</keyword>
<accession>A0A2M8IX67</accession>
<comment type="caution">
    <text evidence="1">The sequence shown here is derived from an EMBL/GenBank/DDBJ whole genome shotgun (WGS) entry which is preliminary data.</text>
</comment>
<evidence type="ECO:0000313" key="2">
    <source>
        <dbReference type="Proteomes" id="UP000231553"/>
    </source>
</evidence>
<keyword evidence="1" id="KW-0131">Cell cycle</keyword>
<dbReference type="Gene3D" id="3.40.50.300">
    <property type="entry name" value="P-loop containing nucleotide triphosphate hydrolases"/>
    <property type="match status" value="1"/>
</dbReference>
<dbReference type="OrthoDB" id="531205at2"/>
<dbReference type="EMBL" id="PGTB01000113">
    <property type="protein sequence ID" value="PJE35129.1"/>
    <property type="molecule type" value="Genomic_DNA"/>
</dbReference>
<dbReference type="SUPFAM" id="SSF52540">
    <property type="entry name" value="P-loop containing nucleoside triphosphate hydrolases"/>
    <property type="match status" value="1"/>
</dbReference>
<proteinExistence type="predicted"/>
<evidence type="ECO:0000313" key="1">
    <source>
        <dbReference type="EMBL" id="PJE35129.1"/>
    </source>
</evidence>
<dbReference type="Pfam" id="PF13671">
    <property type="entry name" value="AAA_33"/>
    <property type="match status" value="1"/>
</dbReference>
<dbReference type="InterPro" id="IPR027417">
    <property type="entry name" value="P-loop_NTPase"/>
</dbReference>
<name>A0A2M8IX67_9RHOB</name>
<gene>
    <name evidence="1" type="ORF">CVM52_18750</name>
</gene>
<dbReference type="GO" id="GO:0051301">
    <property type="term" value="P:cell division"/>
    <property type="evidence" value="ECO:0007669"/>
    <property type="project" value="UniProtKB-KW"/>
</dbReference>
<dbReference type="Proteomes" id="UP000231553">
    <property type="component" value="Unassembled WGS sequence"/>
</dbReference>
<organism evidence="1 2">
    <name type="scientific">Pseudooceanicola lipolyticus</name>
    <dbReference type="NCBI Taxonomy" id="2029104"/>
    <lineage>
        <taxon>Bacteria</taxon>
        <taxon>Pseudomonadati</taxon>
        <taxon>Pseudomonadota</taxon>
        <taxon>Alphaproteobacteria</taxon>
        <taxon>Rhodobacterales</taxon>
        <taxon>Paracoccaceae</taxon>
        <taxon>Pseudooceanicola</taxon>
    </lineage>
</organism>
<dbReference type="AlphaFoldDB" id="A0A2M8IX67"/>
<keyword evidence="1" id="KW-0132">Cell division</keyword>
<sequence>MLCGKIASGKSTLAAELGRVEGTVILVEDDWLHALYADQLSTLPDYRRCTAKLRQAMGPHIISLLKAGLSVVLDFQANTVESRRWMRGLLDQTTASHALHFLDVSDADCLARLQRRNASGAHPFAVTEAQFQQFSQHFVAPTPAEGFHIVTHPGATDS</sequence>